<dbReference type="KEGG" id="sva:SVA_3580"/>
<evidence type="ECO:0000256" key="5">
    <source>
        <dbReference type="SAM" id="Phobius"/>
    </source>
</evidence>
<gene>
    <name evidence="7" type="ORF">SVA_3580</name>
</gene>
<evidence type="ECO:0000313" key="8">
    <source>
        <dbReference type="Proteomes" id="UP000218899"/>
    </source>
</evidence>
<protein>
    <submittedName>
        <fullName evidence="7">Membrane protein</fullName>
    </submittedName>
</protein>
<reference evidence="7 8" key="1">
    <citation type="submission" date="2015-08" db="EMBL/GenBank/DDBJ databases">
        <title>Complete genome sequence of Sulfurifustis variabilis.</title>
        <authorList>
            <person name="Miura A."/>
            <person name="Kojima H."/>
            <person name="Fukui M."/>
        </authorList>
    </citation>
    <scope>NUCLEOTIDE SEQUENCE [LARGE SCALE GENOMIC DNA]</scope>
    <source>
        <strain evidence="8">skN76</strain>
    </source>
</reference>
<evidence type="ECO:0000256" key="2">
    <source>
        <dbReference type="ARBA" id="ARBA00022692"/>
    </source>
</evidence>
<evidence type="ECO:0000259" key="6">
    <source>
        <dbReference type="Pfam" id="PF04893"/>
    </source>
</evidence>
<keyword evidence="4 5" id="KW-0472">Membrane</keyword>
<keyword evidence="8" id="KW-1185">Reference proteome</keyword>
<evidence type="ECO:0000256" key="3">
    <source>
        <dbReference type="ARBA" id="ARBA00022989"/>
    </source>
</evidence>
<evidence type="ECO:0000256" key="1">
    <source>
        <dbReference type="ARBA" id="ARBA00004141"/>
    </source>
</evidence>
<accession>A0A1C7AFJ9</accession>
<keyword evidence="3 5" id="KW-1133">Transmembrane helix</keyword>
<dbReference type="InterPro" id="IPR006977">
    <property type="entry name" value="Yip1_dom"/>
</dbReference>
<comment type="subcellular location">
    <subcellularLocation>
        <location evidence="1">Membrane</location>
        <topology evidence="1">Multi-pass membrane protein</topology>
    </subcellularLocation>
</comment>
<keyword evidence="2 5" id="KW-0812">Transmembrane</keyword>
<feature type="transmembrane region" description="Helical" evidence="5">
    <location>
        <begin position="104"/>
        <end position="126"/>
    </location>
</feature>
<dbReference type="OrthoDB" id="9808452at2"/>
<dbReference type="Proteomes" id="UP000218899">
    <property type="component" value="Chromosome"/>
</dbReference>
<dbReference type="Pfam" id="PF04893">
    <property type="entry name" value="Yip1"/>
    <property type="match status" value="1"/>
</dbReference>
<feature type="transmembrane region" description="Helical" evidence="5">
    <location>
        <begin position="70"/>
        <end position="92"/>
    </location>
</feature>
<organism evidence="7 8">
    <name type="scientific">Sulfurifustis variabilis</name>
    <dbReference type="NCBI Taxonomy" id="1675686"/>
    <lineage>
        <taxon>Bacteria</taxon>
        <taxon>Pseudomonadati</taxon>
        <taxon>Pseudomonadota</taxon>
        <taxon>Gammaproteobacteria</taxon>
        <taxon>Acidiferrobacterales</taxon>
        <taxon>Acidiferrobacteraceae</taxon>
        <taxon>Sulfurifustis</taxon>
    </lineage>
</organism>
<dbReference type="AlphaFoldDB" id="A0A1C7AFJ9"/>
<feature type="transmembrane region" description="Helical" evidence="5">
    <location>
        <begin position="132"/>
        <end position="153"/>
    </location>
</feature>
<feature type="transmembrane region" description="Helical" evidence="5">
    <location>
        <begin position="165"/>
        <end position="192"/>
    </location>
</feature>
<dbReference type="GO" id="GO:0016020">
    <property type="term" value="C:membrane"/>
    <property type="evidence" value="ECO:0007669"/>
    <property type="project" value="UniProtKB-SubCell"/>
</dbReference>
<dbReference type="RefSeq" id="WP_096462442.1">
    <property type="nucleotide sequence ID" value="NZ_AP014936.1"/>
</dbReference>
<feature type="transmembrane region" description="Helical" evidence="5">
    <location>
        <begin position="31"/>
        <end position="50"/>
    </location>
</feature>
<evidence type="ECO:0000313" key="7">
    <source>
        <dbReference type="EMBL" id="BAU50116.1"/>
    </source>
</evidence>
<feature type="domain" description="Yip1" evidence="6">
    <location>
        <begin position="7"/>
        <end position="181"/>
    </location>
</feature>
<evidence type="ECO:0000256" key="4">
    <source>
        <dbReference type="ARBA" id="ARBA00023136"/>
    </source>
</evidence>
<dbReference type="EMBL" id="AP014936">
    <property type="protein sequence ID" value="BAU50116.1"/>
    <property type="molecule type" value="Genomic_DNA"/>
</dbReference>
<proteinExistence type="predicted"/>
<name>A0A1C7AFJ9_9GAMM</name>
<sequence>MFLSHVWGMLAHPEQEWKSIRKENCTVTRCYCSHVLVLALIPAIAGYIGTTQVGWQVGARETIRLTPGSALQIAVLFYVTMLVAVFTIGKLIHWMGRTYGATQPLPQCIALAAYTATPLFLIGAMLLYPVLWVNLVIGLPALAYTVYLLYTGVPIMMGVSPERGFLFSSAVLAVGLVMLVGVLAASVILWGAGIGPVFTA</sequence>